<protein>
    <recommendedName>
        <fullName evidence="4">Transmembrane cytochrome oxidase associated protein</fullName>
    </recommendedName>
</protein>
<dbReference type="Proteomes" id="UP000199371">
    <property type="component" value="Unassembled WGS sequence"/>
</dbReference>
<dbReference type="RefSeq" id="WP_092795274.1">
    <property type="nucleotide sequence ID" value="NZ_DASWWU010000010.1"/>
</dbReference>
<feature type="signal peptide" evidence="1">
    <location>
        <begin position="1"/>
        <end position="20"/>
    </location>
</feature>
<evidence type="ECO:0000256" key="1">
    <source>
        <dbReference type="SAM" id="SignalP"/>
    </source>
</evidence>
<keyword evidence="1" id="KW-0732">Signal</keyword>
<sequence>MNKKKFLLLFVLCCALPLLAAKLVLEFGWFNSGVSSKGEWQQTEVFLLTATSAKAHWRLAVAPKAECDKQCQQALFTIQQLYVGLGRKQVQVQPVLISEQIPPETYTAFTRHSAVQPVPEALQNRILLIDQQGLVLLSYPVPLVQTELASTASAIRQDLLKLLNYDRTSV</sequence>
<dbReference type="EMBL" id="FNXF01000013">
    <property type="protein sequence ID" value="SEI04733.1"/>
    <property type="molecule type" value="Genomic_DNA"/>
</dbReference>
<gene>
    <name evidence="2" type="ORF">SAMN05660691_03081</name>
</gene>
<proteinExistence type="predicted"/>
<keyword evidence="3" id="KW-1185">Reference proteome</keyword>
<dbReference type="STRING" id="173990.SAMN05660691_03081"/>
<evidence type="ECO:0008006" key="4">
    <source>
        <dbReference type="Google" id="ProtNLM"/>
    </source>
</evidence>
<reference evidence="3" key="1">
    <citation type="submission" date="2016-10" db="EMBL/GenBank/DDBJ databases">
        <authorList>
            <person name="Varghese N."/>
            <person name="Submissions S."/>
        </authorList>
    </citation>
    <scope>NUCLEOTIDE SEQUENCE [LARGE SCALE GENOMIC DNA]</scope>
    <source>
        <strain evidence="3">DSM 17616</strain>
    </source>
</reference>
<dbReference type="OrthoDB" id="9785445at2"/>
<name>A0A1H6MYC6_9GAMM</name>
<evidence type="ECO:0000313" key="3">
    <source>
        <dbReference type="Proteomes" id="UP000199371"/>
    </source>
</evidence>
<feature type="chain" id="PRO_5011445466" description="Transmembrane cytochrome oxidase associated protein" evidence="1">
    <location>
        <begin position="21"/>
        <end position="170"/>
    </location>
</feature>
<dbReference type="AlphaFoldDB" id="A0A1H6MYC6"/>
<evidence type="ECO:0000313" key="2">
    <source>
        <dbReference type="EMBL" id="SEI04733.1"/>
    </source>
</evidence>
<organism evidence="2 3">
    <name type="scientific">Rheinheimera pacifica</name>
    <dbReference type="NCBI Taxonomy" id="173990"/>
    <lineage>
        <taxon>Bacteria</taxon>
        <taxon>Pseudomonadati</taxon>
        <taxon>Pseudomonadota</taxon>
        <taxon>Gammaproteobacteria</taxon>
        <taxon>Chromatiales</taxon>
        <taxon>Chromatiaceae</taxon>
        <taxon>Rheinheimera</taxon>
    </lineage>
</organism>
<accession>A0A1H6MYC6</accession>